<sequence>MIAVSDDTGAVMETFTYSPYGVAGGSSSGFPFRFTGQKLDPETGLYYYKARYYDPETGRFLQPDPIGYEDQVNLYAYVGNDPVNHTDPTGLECVTKDTATCGNQDGNLSKQIILNKIQIVRARILRLARPEISKEIMMICATQILSARISIFIVKQIAKRRSEVLVGRHLQKPSAMREKQQISKGVARQKTQQQIRKQTERAAKEQKKILSSLVEQRATNTDRRV</sequence>
<keyword evidence="1" id="KW-0677">Repeat</keyword>
<dbReference type="InterPro" id="IPR050708">
    <property type="entry name" value="T6SS_VgrG/RHS"/>
</dbReference>
<feature type="domain" description="Teneurin-like YD-shell" evidence="3">
    <location>
        <begin position="2"/>
        <end position="83"/>
    </location>
</feature>
<dbReference type="InterPro" id="IPR056823">
    <property type="entry name" value="TEN-like_YD-shell"/>
</dbReference>
<evidence type="ECO:0000313" key="4">
    <source>
        <dbReference type="EMBL" id="MEX6634664.1"/>
    </source>
</evidence>
<evidence type="ECO:0000256" key="2">
    <source>
        <dbReference type="SAM" id="MobiDB-lite"/>
    </source>
</evidence>
<gene>
    <name evidence="4" type="ORF">ABFZ84_14015</name>
</gene>
<dbReference type="Proteomes" id="UP001560685">
    <property type="component" value="Unassembled WGS sequence"/>
</dbReference>
<evidence type="ECO:0000256" key="1">
    <source>
        <dbReference type="ARBA" id="ARBA00022737"/>
    </source>
</evidence>
<dbReference type="EMBL" id="JBEHZE010000002">
    <property type="protein sequence ID" value="MEX6634664.1"/>
    <property type="molecule type" value="Genomic_DNA"/>
</dbReference>
<dbReference type="PANTHER" id="PTHR32305">
    <property type="match status" value="1"/>
</dbReference>
<reference evidence="4 5" key="1">
    <citation type="submission" date="2024-05" db="EMBL/GenBank/DDBJ databases">
        <title>Three bacterial strains, DH-69, EH-24, and ECK-19 isolated from coastal sediments.</title>
        <authorList>
            <person name="Ye Y.-Q."/>
            <person name="Du Z.-J."/>
        </authorList>
    </citation>
    <scope>NUCLEOTIDE SEQUENCE [LARGE SCALE GENOMIC DNA]</scope>
    <source>
        <strain evidence="4 5">ECK-19</strain>
    </source>
</reference>
<keyword evidence="5" id="KW-1185">Reference proteome</keyword>
<feature type="region of interest" description="Disordered" evidence="2">
    <location>
        <begin position="176"/>
        <end position="202"/>
    </location>
</feature>
<dbReference type="PANTHER" id="PTHR32305:SF15">
    <property type="entry name" value="PROTEIN RHSA-RELATED"/>
    <property type="match status" value="1"/>
</dbReference>
<accession>A0ABV3Z9G5</accession>
<dbReference type="PRINTS" id="PR00394">
    <property type="entry name" value="RHSPROTEIN"/>
</dbReference>
<evidence type="ECO:0000259" key="3">
    <source>
        <dbReference type="Pfam" id="PF25023"/>
    </source>
</evidence>
<protein>
    <submittedName>
        <fullName evidence="4">RHS repeat-associated core domain-containing protein</fullName>
    </submittedName>
</protein>
<comment type="caution">
    <text evidence="4">The sequence shown here is derived from an EMBL/GenBank/DDBJ whole genome shotgun (WGS) entry which is preliminary data.</text>
</comment>
<proteinExistence type="predicted"/>
<organism evidence="4 5">
    <name type="scientific">Hyphococcus lacteus</name>
    <dbReference type="NCBI Taxonomy" id="3143536"/>
    <lineage>
        <taxon>Bacteria</taxon>
        <taxon>Pseudomonadati</taxon>
        <taxon>Pseudomonadota</taxon>
        <taxon>Alphaproteobacteria</taxon>
        <taxon>Parvularculales</taxon>
        <taxon>Parvularculaceae</taxon>
        <taxon>Hyphococcus</taxon>
    </lineage>
</organism>
<dbReference type="Gene3D" id="2.180.10.10">
    <property type="entry name" value="RHS repeat-associated core"/>
    <property type="match status" value="1"/>
</dbReference>
<dbReference type="Pfam" id="PF25023">
    <property type="entry name" value="TEN_YD-shell"/>
    <property type="match status" value="1"/>
</dbReference>
<name>A0ABV3Z9G5_9PROT</name>
<evidence type="ECO:0000313" key="5">
    <source>
        <dbReference type="Proteomes" id="UP001560685"/>
    </source>
</evidence>
<dbReference type="NCBIfam" id="TIGR03696">
    <property type="entry name" value="Rhs_assc_core"/>
    <property type="match status" value="1"/>
</dbReference>
<dbReference type="InterPro" id="IPR022385">
    <property type="entry name" value="Rhs_assc_core"/>
</dbReference>